<dbReference type="InterPro" id="IPR029058">
    <property type="entry name" value="AB_hydrolase_fold"/>
</dbReference>
<name>A0A6A5QZB9_AMPQU</name>
<dbReference type="PANTHER" id="PTHR10146:SF14">
    <property type="entry name" value="PYRIDOXAL PHOSPHATE HOMEOSTASIS PROTEIN"/>
    <property type="match status" value="1"/>
</dbReference>
<accession>A0A6A5QZB9</accession>
<dbReference type="OrthoDB" id="294702at2759"/>
<feature type="modified residue" description="N6-(pyridoxal phosphate)lysine" evidence="2">
    <location>
        <position position="479"/>
    </location>
</feature>
<dbReference type="Gene3D" id="3.40.50.1820">
    <property type="entry name" value="alpha/beta hydrolase"/>
    <property type="match status" value="1"/>
</dbReference>
<dbReference type="SUPFAM" id="SSF53474">
    <property type="entry name" value="alpha/beta-Hydrolases"/>
    <property type="match status" value="1"/>
</dbReference>
<keyword evidence="5" id="KW-1185">Reference proteome</keyword>
<evidence type="ECO:0000313" key="4">
    <source>
        <dbReference type="EMBL" id="KAF1920813.1"/>
    </source>
</evidence>
<dbReference type="PROSITE" id="PS01211">
    <property type="entry name" value="UPF0001"/>
    <property type="match status" value="1"/>
</dbReference>
<comment type="function">
    <text evidence="2">Pyridoxal 5'-phosphate (PLP)-binding protein, which may be involved in intracellular homeostatic regulation of pyridoxal 5'-phosphate (PLP), the active form of vitamin B6.</text>
</comment>
<dbReference type="InterPro" id="IPR029066">
    <property type="entry name" value="PLP-binding_barrel"/>
</dbReference>
<dbReference type="Proteomes" id="UP000800096">
    <property type="component" value="Unassembled WGS sequence"/>
</dbReference>
<evidence type="ECO:0000259" key="3">
    <source>
        <dbReference type="Pfam" id="PF01168"/>
    </source>
</evidence>
<dbReference type="NCBIfam" id="TIGR00044">
    <property type="entry name" value="YggS family pyridoxal phosphate-dependent enzyme"/>
    <property type="match status" value="1"/>
</dbReference>
<dbReference type="InterPro" id="IPR001608">
    <property type="entry name" value="Ala_racemase_N"/>
</dbReference>
<dbReference type="EMBL" id="ML979132">
    <property type="protein sequence ID" value="KAF1920813.1"/>
    <property type="molecule type" value="Genomic_DNA"/>
</dbReference>
<feature type="domain" description="Alanine racemase N-terminal" evidence="3">
    <location>
        <begin position="454"/>
        <end position="689"/>
    </location>
</feature>
<dbReference type="Gene3D" id="3.20.20.10">
    <property type="entry name" value="Alanine racemase"/>
    <property type="match status" value="1"/>
</dbReference>
<evidence type="ECO:0000313" key="5">
    <source>
        <dbReference type="Proteomes" id="UP000800096"/>
    </source>
</evidence>
<evidence type="ECO:0000256" key="1">
    <source>
        <dbReference type="ARBA" id="ARBA00022898"/>
    </source>
</evidence>
<dbReference type="AlphaFoldDB" id="A0A6A5QZB9"/>
<dbReference type="SUPFAM" id="SSF51419">
    <property type="entry name" value="PLP-binding barrel"/>
    <property type="match status" value="1"/>
</dbReference>
<dbReference type="FunFam" id="3.20.20.10:FF:000007">
    <property type="entry name" value="Pyridoxal phosphate homeostasis protein"/>
    <property type="match status" value="1"/>
</dbReference>
<reference evidence="4" key="1">
    <citation type="journal article" date="2020" name="Stud. Mycol.">
        <title>101 Dothideomycetes genomes: a test case for predicting lifestyles and emergence of pathogens.</title>
        <authorList>
            <person name="Haridas S."/>
            <person name="Albert R."/>
            <person name="Binder M."/>
            <person name="Bloem J."/>
            <person name="Labutti K."/>
            <person name="Salamov A."/>
            <person name="Andreopoulos B."/>
            <person name="Baker S."/>
            <person name="Barry K."/>
            <person name="Bills G."/>
            <person name="Bluhm B."/>
            <person name="Cannon C."/>
            <person name="Castanera R."/>
            <person name="Culley D."/>
            <person name="Daum C."/>
            <person name="Ezra D."/>
            <person name="Gonzalez J."/>
            <person name="Henrissat B."/>
            <person name="Kuo A."/>
            <person name="Liang C."/>
            <person name="Lipzen A."/>
            <person name="Lutzoni F."/>
            <person name="Magnuson J."/>
            <person name="Mondo S."/>
            <person name="Nolan M."/>
            <person name="Ohm R."/>
            <person name="Pangilinan J."/>
            <person name="Park H.-J."/>
            <person name="Ramirez L."/>
            <person name="Alfaro M."/>
            <person name="Sun H."/>
            <person name="Tritt A."/>
            <person name="Yoshinaga Y."/>
            <person name="Zwiers L.-H."/>
            <person name="Turgeon B."/>
            <person name="Goodwin S."/>
            <person name="Spatafora J."/>
            <person name="Crous P."/>
            <person name="Grigoriev I."/>
        </authorList>
    </citation>
    <scope>NUCLEOTIDE SEQUENCE</scope>
    <source>
        <strain evidence="4">HMLAC05119</strain>
    </source>
</reference>
<sequence>MSSQLPATRVLDFLSNRRFHQSFTLPPSPETGRNRPHRFSYSDFGDSSSNAVVLFCGGLMGTRLCYSPLDQLANAYNVRIIHVDRPGIGEMVPQLLAYLDIPYVSLASHSGGSIYLLNTLLAYPHLLHPHKPYICLFAPWVRPTHSKVAFWQVTSQLPASVIGKFATVTKLVNYNVVRLIGMSGSLTNSWPRENPAPLQLLAQPTPHSRATSTVSRHSHHDLALDDANVVKELRKCITMFLFSEPLDGVSADAQLFLNKPRSVPWCAPSLLWSDIDHFVPMLSKIVEEDDRLAGHYRTLTIDAFHAEHDHMVGERGRQWFDNCWLPGRSSTSSARSNSTEPVHQYSHQSYEYRSEVVKGTDHDYILDPAFGVSELWLQRVRDSIPPPVEAEEVVVTQLTQSYEEEAAKRFIGSVVGSVKGYAALACLGGENGQELTMADEMHIDPQRAKQLTENLASITSRINSANKSNRHVRLIAVSKLKPANDILALHQPPNPLHTHFGENYVQELLEKSKLLPRSIRWHMIGGLQSNKCKQLAEQVPNLWCVSSVDSAKKANELEKGRKALLARAGAAEKLRVMIQVNTSGEAEKSGVDPADATTLCRHVLLMCPSLDLLGLMTIGALAKSRETSAENGNEDFVKLRDTRDQVAKELGWEEGRLELSMGMSADFEGAVGMGSDEVRVGSQIFGERPQKKDAVIQENN</sequence>
<comment type="similarity">
    <text evidence="2">Belongs to the pyridoxal phosphate-binding protein YggS/PROSC family.</text>
</comment>
<dbReference type="GO" id="GO:0030170">
    <property type="term" value="F:pyridoxal phosphate binding"/>
    <property type="evidence" value="ECO:0007669"/>
    <property type="project" value="UniProtKB-UniRule"/>
</dbReference>
<keyword evidence="1 2" id="KW-0663">Pyridoxal phosphate</keyword>
<protein>
    <recommendedName>
        <fullName evidence="2">Pyridoxal phosphate homeostasis protein</fullName>
        <shortName evidence="2">PLP homeostasis protein</shortName>
    </recommendedName>
</protein>
<dbReference type="CDD" id="cd06822">
    <property type="entry name" value="PLPDE_III_YBL036c_euk"/>
    <property type="match status" value="1"/>
</dbReference>
<evidence type="ECO:0000256" key="2">
    <source>
        <dbReference type="HAMAP-Rule" id="MF_03225"/>
    </source>
</evidence>
<dbReference type="PANTHER" id="PTHR10146">
    <property type="entry name" value="PROLINE SYNTHETASE CO-TRANSCRIBED BACTERIAL HOMOLOG PROTEIN"/>
    <property type="match status" value="1"/>
</dbReference>
<gene>
    <name evidence="4" type="ORF">BDU57DRAFT_584114</name>
</gene>
<dbReference type="InterPro" id="IPR011078">
    <property type="entry name" value="PyrdxlP_homeostasis"/>
</dbReference>
<dbReference type="HAMAP" id="MF_02087">
    <property type="entry name" value="PLP_homeostasis"/>
    <property type="match status" value="1"/>
</dbReference>
<proteinExistence type="inferred from homology"/>
<organism evidence="4 5">
    <name type="scientific">Ampelomyces quisqualis</name>
    <name type="common">Powdery mildew agent</name>
    <dbReference type="NCBI Taxonomy" id="50730"/>
    <lineage>
        <taxon>Eukaryota</taxon>
        <taxon>Fungi</taxon>
        <taxon>Dikarya</taxon>
        <taxon>Ascomycota</taxon>
        <taxon>Pezizomycotina</taxon>
        <taxon>Dothideomycetes</taxon>
        <taxon>Pleosporomycetidae</taxon>
        <taxon>Pleosporales</taxon>
        <taxon>Pleosporineae</taxon>
        <taxon>Phaeosphaeriaceae</taxon>
        <taxon>Ampelomyces</taxon>
    </lineage>
</organism>
<dbReference type="Pfam" id="PF01168">
    <property type="entry name" value="Ala_racemase_N"/>
    <property type="match status" value="1"/>
</dbReference>